<organism evidence="5 6">
    <name type="scientific">[Lactobacillus] rogosae</name>
    <dbReference type="NCBI Taxonomy" id="706562"/>
    <lineage>
        <taxon>Bacteria</taxon>
        <taxon>Bacillati</taxon>
        <taxon>Bacillota</taxon>
        <taxon>Clostridia</taxon>
        <taxon>Lachnospirales</taxon>
        <taxon>Lachnospiraceae</taxon>
        <taxon>Lachnospira</taxon>
    </lineage>
</organism>
<keyword evidence="3" id="KW-0804">Transcription</keyword>
<dbReference type="PROSITE" id="PS01124">
    <property type="entry name" value="HTH_ARAC_FAMILY_2"/>
    <property type="match status" value="1"/>
</dbReference>
<evidence type="ECO:0000313" key="6">
    <source>
        <dbReference type="Proteomes" id="UP001442364"/>
    </source>
</evidence>
<dbReference type="Gene3D" id="2.60.120.10">
    <property type="entry name" value="Jelly Rolls"/>
    <property type="match status" value="1"/>
</dbReference>
<dbReference type="InterPro" id="IPR009057">
    <property type="entry name" value="Homeodomain-like_sf"/>
</dbReference>
<proteinExistence type="predicted"/>
<comment type="caution">
    <text evidence="5">The sequence shown here is derived from an EMBL/GenBank/DDBJ whole genome shotgun (WGS) entry which is preliminary data.</text>
</comment>
<sequence>MASRFEISQQIYNSAYAMHSAHSHSYYELYYLMNGSCNMFIHDNTYRMEAGTILFIPDNVLHKTTYLNNAYHERLYIEFTDDYISDLIDILGFEQFKDTFYMHFFSIPDNHRHEFLSIFSVLINERQNSNALSPCVYKNYLQNLLILLCRYCDNKPASPASLVDTVSIADVSVQKAMNYIMLNYNKDITLDEIADMLHLNPSYFSKKFKAVNGFGFKEYLNTIRINHSEQLLLETDMSITEIALECGYDNSNYFGDAFKHLNHLSPTQFRKAKGNKGI</sequence>
<dbReference type="Proteomes" id="UP001442364">
    <property type="component" value="Unassembled WGS sequence"/>
</dbReference>
<dbReference type="InterPro" id="IPR014710">
    <property type="entry name" value="RmlC-like_jellyroll"/>
</dbReference>
<keyword evidence="1" id="KW-0805">Transcription regulation</keyword>
<dbReference type="PANTHER" id="PTHR43280">
    <property type="entry name" value="ARAC-FAMILY TRANSCRIPTIONAL REGULATOR"/>
    <property type="match status" value="1"/>
</dbReference>
<dbReference type="Pfam" id="PF02311">
    <property type="entry name" value="AraC_binding"/>
    <property type="match status" value="1"/>
</dbReference>
<protein>
    <submittedName>
        <fullName evidence="5">AraC family transcriptional regulator</fullName>
    </submittedName>
</protein>
<dbReference type="SUPFAM" id="SSF51215">
    <property type="entry name" value="Regulatory protein AraC"/>
    <property type="match status" value="1"/>
</dbReference>
<dbReference type="InterPro" id="IPR018060">
    <property type="entry name" value="HTH_AraC"/>
</dbReference>
<gene>
    <name evidence="5" type="ORF">WMO14_11335</name>
</gene>
<dbReference type="InterPro" id="IPR003313">
    <property type="entry name" value="AraC-bd"/>
</dbReference>
<name>A0ABV1BZR9_9FIRM</name>
<dbReference type="Pfam" id="PF12833">
    <property type="entry name" value="HTH_18"/>
    <property type="match status" value="1"/>
</dbReference>
<feature type="domain" description="HTH araC/xylS-type" evidence="4">
    <location>
        <begin position="174"/>
        <end position="272"/>
    </location>
</feature>
<dbReference type="Gene3D" id="1.10.10.60">
    <property type="entry name" value="Homeodomain-like"/>
    <property type="match status" value="2"/>
</dbReference>
<evidence type="ECO:0000256" key="2">
    <source>
        <dbReference type="ARBA" id="ARBA00023125"/>
    </source>
</evidence>
<reference evidence="5 6" key="1">
    <citation type="submission" date="2024-03" db="EMBL/GenBank/DDBJ databases">
        <title>Human intestinal bacterial collection.</title>
        <authorList>
            <person name="Pauvert C."/>
            <person name="Hitch T.C.A."/>
            <person name="Clavel T."/>
        </authorList>
    </citation>
    <scope>NUCLEOTIDE SEQUENCE [LARGE SCALE GENOMIC DNA]</scope>
    <source>
        <strain evidence="5 6">CLA-AA-H255</strain>
    </source>
</reference>
<dbReference type="InterPro" id="IPR037923">
    <property type="entry name" value="HTH-like"/>
</dbReference>
<dbReference type="SUPFAM" id="SSF46689">
    <property type="entry name" value="Homeodomain-like"/>
    <property type="match status" value="2"/>
</dbReference>
<evidence type="ECO:0000259" key="4">
    <source>
        <dbReference type="PROSITE" id="PS01124"/>
    </source>
</evidence>
<dbReference type="EMBL" id="JBBMER010000009">
    <property type="protein sequence ID" value="MEQ2380453.1"/>
    <property type="molecule type" value="Genomic_DNA"/>
</dbReference>
<evidence type="ECO:0000256" key="1">
    <source>
        <dbReference type="ARBA" id="ARBA00023015"/>
    </source>
</evidence>
<accession>A0ABV1BZR9</accession>
<evidence type="ECO:0000313" key="5">
    <source>
        <dbReference type="EMBL" id="MEQ2380453.1"/>
    </source>
</evidence>
<dbReference type="PRINTS" id="PR00032">
    <property type="entry name" value="HTHARAC"/>
</dbReference>
<dbReference type="PANTHER" id="PTHR43280:SF28">
    <property type="entry name" value="HTH-TYPE TRANSCRIPTIONAL ACTIVATOR RHAS"/>
    <property type="match status" value="1"/>
</dbReference>
<dbReference type="SMART" id="SM00342">
    <property type="entry name" value="HTH_ARAC"/>
    <property type="match status" value="1"/>
</dbReference>
<keyword evidence="6" id="KW-1185">Reference proteome</keyword>
<dbReference type="RefSeq" id="WP_022502514.1">
    <property type="nucleotide sequence ID" value="NZ_DAWDAH010000004.1"/>
</dbReference>
<dbReference type="InterPro" id="IPR020449">
    <property type="entry name" value="Tscrpt_reg_AraC-type_HTH"/>
</dbReference>
<keyword evidence="2" id="KW-0238">DNA-binding</keyword>
<evidence type="ECO:0000256" key="3">
    <source>
        <dbReference type="ARBA" id="ARBA00023163"/>
    </source>
</evidence>